<dbReference type="EMBL" id="LCHW01000001">
    <property type="protein sequence ID" value="KKT43571.1"/>
    <property type="molecule type" value="Genomic_DNA"/>
</dbReference>
<reference evidence="1 2" key="1">
    <citation type="journal article" date="2015" name="Nature">
        <title>rRNA introns, odd ribosomes, and small enigmatic genomes across a large radiation of phyla.</title>
        <authorList>
            <person name="Brown C.T."/>
            <person name="Hug L.A."/>
            <person name="Thomas B.C."/>
            <person name="Sharon I."/>
            <person name="Castelle C.J."/>
            <person name="Singh A."/>
            <person name="Wilkins M.J."/>
            <person name="Williams K.H."/>
            <person name="Banfield J.F."/>
        </authorList>
    </citation>
    <scope>NUCLEOTIDE SEQUENCE [LARGE SCALE GENOMIC DNA]</scope>
</reference>
<accession>A0A0G1H845</accession>
<protein>
    <recommendedName>
        <fullName evidence="3">TIGR04255 family protein</fullName>
    </recommendedName>
</protein>
<dbReference type="InterPro" id="IPR026349">
    <property type="entry name" value="CHP04255"/>
</dbReference>
<evidence type="ECO:0008006" key="3">
    <source>
        <dbReference type="Google" id="ProtNLM"/>
    </source>
</evidence>
<organism evidence="1 2">
    <name type="scientific">Candidatus Wolfebacteria bacterium GW2011_GWE2_44_13</name>
    <dbReference type="NCBI Taxonomy" id="1619017"/>
    <lineage>
        <taxon>Bacteria</taxon>
        <taxon>Candidatus Wolfeibacteriota</taxon>
    </lineage>
</organism>
<dbReference type="Proteomes" id="UP000034051">
    <property type="component" value="Unassembled WGS sequence"/>
</dbReference>
<gene>
    <name evidence="1" type="ORF">UW32_C0001G0163</name>
</gene>
<proteinExistence type="predicted"/>
<comment type="caution">
    <text evidence="1">The sequence shown here is derived from an EMBL/GenBank/DDBJ whole genome shotgun (WGS) entry which is preliminary data.</text>
</comment>
<name>A0A0G1H845_9BACT</name>
<sequence length="247" mass="29002">MEQVKYLKSPIREAIFDVRLKFSKQPEMSVFEEIYEQIKLEYPTKQLITRRSVSLEVSGEESPKVNSGQEPWGVRFISQDGTKVAQFRLDGFTFSKLKPYDSWESFFEEAEKIFDAYLREYKPDYIERIALRYINAIEIPESSFEIEEYFATSPKISISIPQTLRQFFLRVVIQDDASESIGIINQTIEGSDRQNQTTIVFDIDVFEENTRIEPRTNSFKDKVLALKEFRTRIFEGSLTEKTKSLFK</sequence>
<dbReference type="NCBIfam" id="TIGR04255">
    <property type="entry name" value="sporadTIGR04255"/>
    <property type="match status" value="1"/>
</dbReference>
<dbReference type="AlphaFoldDB" id="A0A0G1H845"/>
<evidence type="ECO:0000313" key="2">
    <source>
        <dbReference type="Proteomes" id="UP000034051"/>
    </source>
</evidence>
<evidence type="ECO:0000313" key="1">
    <source>
        <dbReference type="EMBL" id="KKT43571.1"/>
    </source>
</evidence>